<dbReference type="EMBL" id="ML975163">
    <property type="protein sequence ID" value="KAF1810930.1"/>
    <property type="molecule type" value="Genomic_DNA"/>
</dbReference>
<reference evidence="14" key="2">
    <citation type="submission" date="2020-04" db="EMBL/GenBank/DDBJ databases">
        <authorList>
            <consortium name="NCBI Genome Project"/>
        </authorList>
    </citation>
    <scope>NUCLEOTIDE SEQUENCE</scope>
    <source>
        <strain evidence="14">CBS 781.70</strain>
    </source>
</reference>
<feature type="region of interest" description="Disordered" evidence="11">
    <location>
        <begin position="43"/>
        <end position="64"/>
    </location>
</feature>
<dbReference type="InterPro" id="IPR003846">
    <property type="entry name" value="SelO"/>
</dbReference>
<evidence type="ECO:0000256" key="2">
    <source>
        <dbReference type="ARBA" id="ARBA00009747"/>
    </source>
</evidence>
<evidence type="ECO:0000256" key="11">
    <source>
        <dbReference type="SAM" id="MobiDB-lite"/>
    </source>
</evidence>
<keyword evidence="13" id="KW-1185">Reference proteome</keyword>
<keyword evidence="7" id="KW-0067">ATP-binding</keyword>
<feature type="compositionally biased region" description="Polar residues" evidence="11">
    <location>
        <begin position="53"/>
        <end position="62"/>
    </location>
</feature>
<dbReference type="HAMAP" id="MF_00692">
    <property type="entry name" value="SelO"/>
    <property type="match status" value="1"/>
</dbReference>
<evidence type="ECO:0000256" key="10">
    <source>
        <dbReference type="SAM" id="Coils"/>
    </source>
</evidence>
<dbReference type="PANTHER" id="PTHR32057">
    <property type="entry name" value="PROTEIN ADENYLYLTRANSFERASE SELO, MITOCHONDRIAL"/>
    <property type="match status" value="1"/>
</dbReference>
<dbReference type="GO" id="GO:0005739">
    <property type="term" value="C:mitochondrion"/>
    <property type="evidence" value="ECO:0007669"/>
    <property type="project" value="TreeGrafter"/>
</dbReference>
<accession>A0A6G1FZ23</accession>
<evidence type="ECO:0000256" key="8">
    <source>
        <dbReference type="ARBA" id="ARBA00022842"/>
    </source>
</evidence>
<dbReference type="AlphaFoldDB" id="A0A6G1FZ23"/>
<evidence type="ECO:0000256" key="3">
    <source>
        <dbReference type="ARBA" id="ARBA00022679"/>
    </source>
</evidence>
<evidence type="ECO:0000256" key="5">
    <source>
        <dbReference type="ARBA" id="ARBA00022723"/>
    </source>
</evidence>
<dbReference type="RefSeq" id="XP_033532561.1">
    <property type="nucleotide sequence ID" value="XM_033679759.1"/>
</dbReference>
<gene>
    <name evidence="12 14" type="ORF">P152DRAFT_459809</name>
</gene>
<dbReference type="GeneID" id="54420329"/>
<evidence type="ECO:0000256" key="9">
    <source>
        <dbReference type="ARBA" id="ARBA00031547"/>
    </source>
</evidence>
<evidence type="ECO:0000256" key="6">
    <source>
        <dbReference type="ARBA" id="ARBA00022741"/>
    </source>
</evidence>
<dbReference type="PANTHER" id="PTHR32057:SF14">
    <property type="entry name" value="PROTEIN ADENYLYLTRANSFERASE SELO, MITOCHONDRIAL"/>
    <property type="match status" value="1"/>
</dbReference>
<keyword evidence="5" id="KW-0479">Metal-binding</keyword>
<reference evidence="12 14" key="1">
    <citation type="submission" date="2020-01" db="EMBL/GenBank/DDBJ databases">
        <authorList>
            <consortium name="DOE Joint Genome Institute"/>
            <person name="Haridas S."/>
            <person name="Albert R."/>
            <person name="Binder M."/>
            <person name="Bloem J."/>
            <person name="Labutti K."/>
            <person name="Salamov A."/>
            <person name="Andreopoulos B."/>
            <person name="Baker S.E."/>
            <person name="Barry K."/>
            <person name="Bills G."/>
            <person name="Bluhm B.H."/>
            <person name="Cannon C."/>
            <person name="Castanera R."/>
            <person name="Culley D.E."/>
            <person name="Daum C."/>
            <person name="Ezra D."/>
            <person name="Gonzalez J.B."/>
            <person name="Henrissat B."/>
            <person name="Kuo A."/>
            <person name="Liang C."/>
            <person name="Lipzen A."/>
            <person name="Lutzoni F."/>
            <person name="Magnuson J."/>
            <person name="Mondo S."/>
            <person name="Nolan M."/>
            <person name="Ohm R."/>
            <person name="Pangilinan J."/>
            <person name="Park H.-J."/>
            <person name="Ramirez L."/>
            <person name="Alfaro M."/>
            <person name="Sun H."/>
            <person name="Tritt A."/>
            <person name="Yoshinaga Y."/>
            <person name="Zwiers L.-H."/>
            <person name="Turgeon B.G."/>
            <person name="Goodwin S.B."/>
            <person name="Spatafora J.W."/>
            <person name="Crous P.W."/>
            <person name="Grigoriev I.V."/>
        </authorList>
    </citation>
    <scope>NUCLEOTIDE SEQUENCE</scope>
    <source>
        <strain evidence="12 14">CBS 781.70</strain>
    </source>
</reference>
<keyword evidence="8" id="KW-0460">Magnesium</keyword>
<evidence type="ECO:0000256" key="4">
    <source>
        <dbReference type="ARBA" id="ARBA00022695"/>
    </source>
</evidence>
<name>A0A6G1FZ23_9PEZI</name>
<comment type="similarity">
    <text evidence="2">Belongs to the SELO family.</text>
</comment>
<dbReference type="GO" id="GO:0070733">
    <property type="term" value="F:AMPylase activity"/>
    <property type="evidence" value="ECO:0007669"/>
    <property type="project" value="TreeGrafter"/>
</dbReference>
<keyword evidence="10" id="KW-0175">Coiled coil</keyword>
<evidence type="ECO:0000256" key="7">
    <source>
        <dbReference type="ARBA" id="ARBA00022840"/>
    </source>
</evidence>
<comment type="cofactor">
    <cofactor evidence="1">
        <name>Mg(2+)</name>
        <dbReference type="ChEBI" id="CHEBI:18420"/>
    </cofactor>
</comment>
<proteinExistence type="inferred from homology"/>
<protein>
    <recommendedName>
        <fullName evidence="9">Selenoprotein O</fullName>
    </recommendedName>
</protein>
<dbReference type="Proteomes" id="UP000504638">
    <property type="component" value="Unplaced"/>
</dbReference>
<dbReference type="Pfam" id="PF02696">
    <property type="entry name" value="SelO"/>
    <property type="match status" value="1"/>
</dbReference>
<evidence type="ECO:0000256" key="1">
    <source>
        <dbReference type="ARBA" id="ARBA00001946"/>
    </source>
</evidence>
<dbReference type="GO" id="GO:0046872">
    <property type="term" value="F:metal ion binding"/>
    <property type="evidence" value="ECO:0007669"/>
    <property type="project" value="UniProtKB-KW"/>
</dbReference>
<evidence type="ECO:0000313" key="14">
    <source>
        <dbReference type="RefSeq" id="XP_033532561.1"/>
    </source>
</evidence>
<dbReference type="GO" id="GO:0005524">
    <property type="term" value="F:ATP binding"/>
    <property type="evidence" value="ECO:0007669"/>
    <property type="project" value="UniProtKB-KW"/>
</dbReference>
<feature type="coiled-coil region" evidence="10">
    <location>
        <begin position="424"/>
        <end position="451"/>
    </location>
</feature>
<reference evidence="14" key="3">
    <citation type="submission" date="2025-04" db="UniProtKB">
        <authorList>
            <consortium name="RefSeq"/>
        </authorList>
    </citation>
    <scope>IDENTIFICATION</scope>
    <source>
        <strain evidence="14">CBS 781.70</strain>
    </source>
</reference>
<organism evidence="12">
    <name type="scientific">Eremomyces bilateralis CBS 781.70</name>
    <dbReference type="NCBI Taxonomy" id="1392243"/>
    <lineage>
        <taxon>Eukaryota</taxon>
        <taxon>Fungi</taxon>
        <taxon>Dikarya</taxon>
        <taxon>Ascomycota</taxon>
        <taxon>Pezizomycotina</taxon>
        <taxon>Dothideomycetes</taxon>
        <taxon>Dothideomycetes incertae sedis</taxon>
        <taxon>Eremomycetales</taxon>
        <taxon>Eremomycetaceae</taxon>
        <taxon>Eremomyces</taxon>
    </lineage>
</organism>
<feature type="region of interest" description="Disordered" evidence="11">
    <location>
        <begin position="1"/>
        <end position="31"/>
    </location>
</feature>
<keyword evidence="6" id="KW-0547">Nucleotide-binding</keyword>
<dbReference type="OrthoDB" id="10254721at2759"/>
<evidence type="ECO:0000313" key="12">
    <source>
        <dbReference type="EMBL" id="KAF1810930.1"/>
    </source>
</evidence>
<keyword evidence="4" id="KW-0548">Nucleotidyltransferase</keyword>
<keyword evidence="3" id="KW-0808">Transferase</keyword>
<sequence length="644" mass="71693">MAAHLNSGSGDAAAAAAAAQDGVPNSPAGYTLRDLPKSSVFTSALPADPDFPTPQSSHSAPRSNLGPRLVKGAFYTFVRPEGVESPELLGVSKAALRDIGIAESEVDNPEFQEAVAGNKTLTWDEEKQEGIYPWAQCYGGYQFGQWAGQLGDGRAISLFESTNPQTGKRYEIQLKGAGRTPYSRFADGKAVLRSSIREYVISEYLNAIGIRTTRALSLTLAPNSKVLRERLEPGAIVCRFAESWVRIGTFDLQRARGDRDMVRKLADYVAENNFGGWDKLPGTVAGTTKAEDFETPRTGLGKDEIEGEGVKAQNRYVRLYRQIARANARSVAAWQAYGFMNGVLNTDNTSIIGLSMDYGPFAFLDSFDPSYTPNHDDYMLRYSYKNQPTIIWWNLLRLGESLGELLGAGANVDHTEFVEAGVRKEDADELIKRAEEAIEKTGEEYKTLFIEEYKRLMAARFGLKQLNGTLSPEAGKSEGGDFDSIVSEALDTMEAHELDFNHFFRRLSDLKTTELETEEQRKDIAGRFFSSNGIGGDESEARQRLSNWLDKWRARVVEDWADLADSDRIRAMKSANPNFVPRSWILDEIIERVEKKGDRDILPGVMELVLNPFADTWNWNEKDEGRFVGDVPKYKSMLQCSCSS</sequence>
<evidence type="ECO:0000313" key="13">
    <source>
        <dbReference type="Proteomes" id="UP000504638"/>
    </source>
</evidence>